<dbReference type="PROSITE" id="PS50994">
    <property type="entry name" value="INTEGRASE"/>
    <property type="match status" value="1"/>
</dbReference>
<evidence type="ECO:0000256" key="10">
    <source>
        <dbReference type="PROSITE-ProRule" id="PRU00047"/>
    </source>
</evidence>
<keyword evidence="8" id="KW-0239">DNA-directed DNA polymerase</keyword>
<proteinExistence type="predicted"/>
<evidence type="ECO:0000256" key="5">
    <source>
        <dbReference type="ARBA" id="ARBA00022842"/>
    </source>
</evidence>
<accession>A0A6L2NHC5</accession>
<feature type="compositionally biased region" description="Low complexity" evidence="12">
    <location>
        <begin position="1274"/>
        <end position="1292"/>
    </location>
</feature>
<dbReference type="GO" id="GO:0008270">
    <property type="term" value="F:zinc ion binding"/>
    <property type="evidence" value="ECO:0007669"/>
    <property type="project" value="UniProtKB-KW"/>
</dbReference>
<keyword evidence="5" id="KW-0460">Magnesium</keyword>
<evidence type="ECO:0000256" key="11">
    <source>
        <dbReference type="SAM" id="Coils"/>
    </source>
</evidence>
<gene>
    <name evidence="15" type="ORF">Tci_057679</name>
</gene>
<evidence type="ECO:0000313" key="15">
    <source>
        <dbReference type="EMBL" id="GEU85701.1"/>
    </source>
</evidence>
<dbReference type="InterPro" id="IPR036875">
    <property type="entry name" value="Znf_CCHC_sf"/>
</dbReference>
<feature type="compositionally biased region" description="Acidic residues" evidence="12">
    <location>
        <begin position="1343"/>
        <end position="1364"/>
    </location>
</feature>
<evidence type="ECO:0000256" key="7">
    <source>
        <dbReference type="ARBA" id="ARBA00022918"/>
    </source>
</evidence>
<keyword evidence="11" id="KW-0175">Coiled coil</keyword>
<evidence type="ECO:0000256" key="12">
    <source>
        <dbReference type="SAM" id="MobiDB-lite"/>
    </source>
</evidence>
<evidence type="ECO:0008006" key="16">
    <source>
        <dbReference type="Google" id="ProtNLM"/>
    </source>
</evidence>
<dbReference type="GO" id="GO:0006310">
    <property type="term" value="P:DNA recombination"/>
    <property type="evidence" value="ECO:0007669"/>
    <property type="project" value="UniProtKB-KW"/>
</dbReference>
<dbReference type="InterPro" id="IPR025724">
    <property type="entry name" value="GAG-pre-integrase_dom"/>
</dbReference>
<dbReference type="SUPFAM" id="SSF57756">
    <property type="entry name" value="Retrovirus zinc finger-like domains"/>
    <property type="match status" value="1"/>
</dbReference>
<dbReference type="InterPro" id="IPR001878">
    <property type="entry name" value="Znf_CCHC"/>
</dbReference>
<dbReference type="GO" id="GO:0003964">
    <property type="term" value="F:RNA-directed DNA polymerase activity"/>
    <property type="evidence" value="ECO:0007669"/>
    <property type="project" value="UniProtKB-KW"/>
</dbReference>
<dbReference type="Pfam" id="PF13976">
    <property type="entry name" value="gag_pre-integrs"/>
    <property type="match status" value="1"/>
</dbReference>
<dbReference type="GO" id="GO:0003676">
    <property type="term" value="F:nucleic acid binding"/>
    <property type="evidence" value="ECO:0007669"/>
    <property type="project" value="InterPro"/>
</dbReference>
<evidence type="ECO:0000256" key="1">
    <source>
        <dbReference type="ARBA" id="ARBA00022722"/>
    </source>
</evidence>
<dbReference type="Pfam" id="PF00098">
    <property type="entry name" value="zf-CCHC"/>
    <property type="match status" value="1"/>
</dbReference>
<keyword evidence="10" id="KW-0863">Zinc-finger</keyword>
<keyword evidence="7" id="KW-0695">RNA-directed DNA polymerase</keyword>
<protein>
    <recommendedName>
        <fullName evidence="16">Retrovirus-related Pol polyprotein from transposon TNT 1-94</fullName>
    </recommendedName>
</protein>
<feature type="domain" description="CCHC-type" evidence="13">
    <location>
        <begin position="234"/>
        <end position="250"/>
    </location>
</feature>
<dbReference type="SUPFAM" id="SSF53098">
    <property type="entry name" value="Ribonuclease H-like"/>
    <property type="match status" value="1"/>
</dbReference>
<evidence type="ECO:0000256" key="4">
    <source>
        <dbReference type="ARBA" id="ARBA00022801"/>
    </source>
</evidence>
<evidence type="ECO:0000256" key="6">
    <source>
        <dbReference type="ARBA" id="ARBA00022908"/>
    </source>
</evidence>
<dbReference type="InterPro" id="IPR001584">
    <property type="entry name" value="Integrase_cat-core"/>
</dbReference>
<keyword evidence="8" id="KW-0548">Nucleotidyltransferase</keyword>
<dbReference type="GO" id="GO:0004519">
    <property type="term" value="F:endonuclease activity"/>
    <property type="evidence" value="ECO:0007669"/>
    <property type="project" value="UniProtKB-KW"/>
</dbReference>
<evidence type="ECO:0000256" key="2">
    <source>
        <dbReference type="ARBA" id="ARBA00022723"/>
    </source>
</evidence>
<dbReference type="Gene3D" id="3.30.420.10">
    <property type="entry name" value="Ribonuclease H-like superfamily/Ribonuclease H"/>
    <property type="match status" value="1"/>
</dbReference>
<dbReference type="GO" id="GO:0003887">
    <property type="term" value="F:DNA-directed DNA polymerase activity"/>
    <property type="evidence" value="ECO:0007669"/>
    <property type="project" value="UniProtKB-KW"/>
</dbReference>
<evidence type="ECO:0000256" key="9">
    <source>
        <dbReference type="ARBA" id="ARBA00023172"/>
    </source>
</evidence>
<sequence length="1377" mass="156291">MNLIIPLGQKNTLAEYMILSGADNRPPMLDKDLYDTWKSQMELYMQNRKHRRMILELVENGSLIWPAVEENGVTRTKKYAELSAAEKIQAGCDLKATNIILQEQFQVNTKFLNNLPPEWSKSVTDVKLVKDLHTTNFDQLHAYLVQHELHANEFRLTHECNQDPLSFVVNQQMTSPDFNTYHFVALVFSLRDDPIACLNKAMAFLTVVASSSGCKSNAVSFGGYNASGQARVFKCYNCQGEGHMAWQCTQPKPTRNAAWYKEKAMLPEAREAGQILDEEQLAFLADPGVLDGQPVQIIIPNTAAIQTKDLNTYYSDCDVISNAKAVLLANISNYGSDIISEVPHSETNLNDMENQDVHAMVNLEQPPVVDFPDNKINSSRDKMIDSQMDDMIKEKLTLKEQVDLLEQNLSKQIKEKECLLQTFTAFKRESKQMEAKNIENEIDLKRKIKELDNIIFKDFGKRFVPQQELSADETLWYHMLNPSTKSSDALHVKIEAPKEHPKEHADILRGIVEQAKAKQPLDNSLDFACYPDCSLASGLRMFKTHDRESLSAHELSSKTKSWLWHHQLSHLHFGTFNKLAKDDLARGIPKLKFNKDHLCLACTLGKSKKSAHQPKAEHTNQEKLFWKSKDKAPEAIIKCIRNIQVSLNTTVRNVQIDNETEFVNQTLREFYENVGISIQTSVACTPLLNDVVERRNRTLVKAARTMLIFSEAPLFLWAEEINIAYYTLNRSIIRSRYNKTPYELMHDKKPDLSFFHVFGALCYLTNDNDDMGKLDAKVDIGIFVGYAPAKKAFRIYNKRTQKLIETIHVTFDELTAMASEQFTIVVPPVQEAAAPRAVDLADSPMSTSIDQDAPPSNTLLVEKSKLDEDLQGKPVDATLYYGMIGSLMYRTSTRPDLTYAGTINMGLWYSNDTGMSLTTYAEADHAGCQDTRLSTSGSAQCIGDKLVSYSSKKQKRTAISSTEAEYIALSGVVLKSYGCVHKFKIDKKKRFKITLEVFRDIFKICPRVQGQDFDALPTNEEIVSFLRDLGHTGEIHSLNDTTGLDKLRLSRAQILWGMYHQKSVDYVELLWEDFIYQIDNKAYKKQDKMYYPRFTKVIIHHFLTQDKTLSWRNKIRIHTSKDDYLINTLRFVFAKEETQIYGAILPESLTSPEMKETKAYKTYLGFATGATSPKKARKFKKPGSLKLTIVPVSTEEPMGKLKRVKRPIKKSTQALARGVVIRETLEIPVSKKKEKVDVARQNGIELMSDVALTKDAQYEEVRKKSLRDFHKTYPSGSGTATKPTPSTTIIKPFVTNEGTDDSNNDQDSRSDGSDQEKASDDDKTQSDNENESVSKHETNESGSESDQEEDEEKIKDDEEEEEEEIAKTPSNDSDNLD</sequence>
<dbReference type="Pfam" id="PF25597">
    <property type="entry name" value="SH3_retrovirus"/>
    <property type="match status" value="1"/>
</dbReference>
<keyword evidence="4" id="KW-0378">Hydrolase</keyword>
<name>A0A6L2NHC5_TANCI</name>
<keyword evidence="9" id="KW-0233">DNA recombination</keyword>
<dbReference type="InterPro" id="IPR039537">
    <property type="entry name" value="Retrotran_Ty1/copia-like"/>
</dbReference>
<dbReference type="InterPro" id="IPR036397">
    <property type="entry name" value="RNaseH_sf"/>
</dbReference>
<feature type="compositionally biased region" description="Basic and acidic residues" evidence="12">
    <location>
        <begin position="1306"/>
        <end position="1339"/>
    </location>
</feature>
<dbReference type="GO" id="GO:0015074">
    <property type="term" value="P:DNA integration"/>
    <property type="evidence" value="ECO:0007669"/>
    <property type="project" value="UniProtKB-KW"/>
</dbReference>
<dbReference type="PANTHER" id="PTHR42648">
    <property type="entry name" value="TRANSPOSASE, PUTATIVE-RELATED"/>
    <property type="match status" value="1"/>
</dbReference>
<reference evidence="15" key="1">
    <citation type="journal article" date="2019" name="Sci. Rep.">
        <title>Draft genome of Tanacetum cinerariifolium, the natural source of mosquito coil.</title>
        <authorList>
            <person name="Yamashiro T."/>
            <person name="Shiraishi A."/>
            <person name="Satake H."/>
            <person name="Nakayama K."/>
        </authorList>
    </citation>
    <scope>NUCLEOTIDE SEQUENCE</scope>
</reference>
<dbReference type="PROSITE" id="PS50158">
    <property type="entry name" value="ZF_CCHC"/>
    <property type="match status" value="1"/>
</dbReference>
<comment type="caution">
    <text evidence="15">The sequence shown here is derived from an EMBL/GenBank/DDBJ whole genome shotgun (WGS) entry which is preliminary data.</text>
</comment>
<dbReference type="GO" id="GO:0016787">
    <property type="term" value="F:hydrolase activity"/>
    <property type="evidence" value="ECO:0007669"/>
    <property type="project" value="UniProtKB-KW"/>
</dbReference>
<keyword evidence="2" id="KW-0479">Metal-binding</keyword>
<evidence type="ECO:0000259" key="13">
    <source>
        <dbReference type="PROSITE" id="PS50158"/>
    </source>
</evidence>
<dbReference type="EMBL" id="BKCJ010009163">
    <property type="protein sequence ID" value="GEU85701.1"/>
    <property type="molecule type" value="Genomic_DNA"/>
</dbReference>
<dbReference type="SMART" id="SM00343">
    <property type="entry name" value="ZnF_C2HC"/>
    <property type="match status" value="1"/>
</dbReference>
<dbReference type="InterPro" id="IPR012337">
    <property type="entry name" value="RNaseH-like_sf"/>
</dbReference>
<feature type="domain" description="Integrase catalytic" evidence="14">
    <location>
        <begin position="654"/>
        <end position="749"/>
    </location>
</feature>
<dbReference type="InterPro" id="IPR057670">
    <property type="entry name" value="SH3_retrovirus"/>
</dbReference>
<keyword evidence="3" id="KW-0255">Endonuclease</keyword>
<feature type="compositionally biased region" description="Polar residues" evidence="12">
    <location>
        <begin position="1368"/>
        <end position="1377"/>
    </location>
</feature>
<keyword evidence="8" id="KW-0808">Transferase</keyword>
<evidence type="ECO:0000256" key="3">
    <source>
        <dbReference type="ARBA" id="ARBA00022759"/>
    </source>
</evidence>
<organism evidence="15">
    <name type="scientific">Tanacetum cinerariifolium</name>
    <name type="common">Dalmatian daisy</name>
    <name type="synonym">Chrysanthemum cinerariifolium</name>
    <dbReference type="NCBI Taxonomy" id="118510"/>
    <lineage>
        <taxon>Eukaryota</taxon>
        <taxon>Viridiplantae</taxon>
        <taxon>Streptophyta</taxon>
        <taxon>Embryophyta</taxon>
        <taxon>Tracheophyta</taxon>
        <taxon>Spermatophyta</taxon>
        <taxon>Magnoliopsida</taxon>
        <taxon>eudicotyledons</taxon>
        <taxon>Gunneridae</taxon>
        <taxon>Pentapetalae</taxon>
        <taxon>asterids</taxon>
        <taxon>campanulids</taxon>
        <taxon>Asterales</taxon>
        <taxon>Asteraceae</taxon>
        <taxon>Asteroideae</taxon>
        <taxon>Anthemideae</taxon>
        <taxon>Anthemidinae</taxon>
        <taxon>Tanacetum</taxon>
    </lineage>
</organism>
<dbReference type="CDD" id="cd09272">
    <property type="entry name" value="RNase_HI_RT_Ty1"/>
    <property type="match status" value="1"/>
</dbReference>
<evidence type="ECO:0000259" key="14">
    <source>
        <dbReference type="PROSITE" id="PS50994"/>
    </source>
</evidence>
<evidence type="ECO:0000256" key="8">
    <source>
        <dbReference type="ARBA" id="ARBA00022932"/>
    </source>
</evidence>
<dbReference type="PANTHER" id="PTHR42648:SF11">
    <property type="entry name" value="TRANSPOSON TY4-P GAG-POL POLYPROTEIN"/>
    <property type="match status" value="1"/>
</dbReference>
<feature type="coiled-coil region" evidence="11">
    <location>
        <begin position="388"/>
        <end position="422"/>
    </location>
</feature>
<feature type="region of interest" description="Disordered" evidence="12">
    <location>
        <begin position="1269"/>
        <end position="1377"/>
    </location>
</feature>
<keyword evidence="10" id="KW-0862">Zinc</keyword>
<keyword evidence="6" id="KW-0229">DNA integration</keyword>
<keyword evidence="1" id="KW-0540">Nuclease</keyword>